<gene>
    <name evidence="7" type="ORF">L195_g041892</name>
</gene>
<dbReference type="SMART" id="SM00432">
    <property type="entry name" value="MADS"/>
    <property type="match status" value="1"/>
</dbReference>
<dbReference type="GO" id="GO:0005634">
    <property type="term" value="C:nucleus"/>
    <property type="evidence" value="ECO:0007669"/>
    <property type="project" value="UniProtKB-SubCell"/>
</dbReference>
<evidence type="ECO:0000256" key="3">
    <source>
        <dbReference type="ARBA" id="ARBA00023125"/>
    </source>
</evidence>
<name>A0A2K3M4V8_TRIPR</name>
<dbReference type="SUPFAM" id="SSF55455">
    <property type="entry name" value="SRF-like"/>
    <property type="match status" value="1"/>
</dbReference>
<keyword evidence="5" id="KW-0539">Nucleus</keyword>
<dbReference type="GO" id="GO:0000978">
    <property type="term" value="F:RNA polymerase II cis-regulatory region sequence-specific DNA binding"/>
    <property type="evidence" value="ECO:0007669"/>
    <property type="project" value="TreeGrafter"/>
</dbReference>
<dbReference type="Pfam" id="PF00319">
    <property type="entry name" value="SRF-TF"/>
    <property type="match status" value="1"/>
</dbReference>
<dbReference type="CDD" id="cd00265">
    <property type="entry name" value="MADS_MEF2_like"/>
    <property type="match status" value="1"/>
</dbReference>
<dbReference type="Gene3D" id="6.10.140.920">
    <property type="match status" value="1"/>
</dbReference>
<sequence length="197" mass="22148">MSSGRRGQGRQKIEMKKISNETNLQVTFSKRRSGLFKKASELCTLCGVDVALVVFSPSGKTFSFGHPNVDTVIDRYFSQVLPQNNDTMQFIEARRSANVSALNAHLTQINNTLDDAKKHGDELSHFLKEIKALLWWACPISGMNRVELEFLKKALEELKNLVAQHVIGISIQHAPTQFLIHTLISTSNIFCYCSTHI</sequence>
<keyword evidence="4" id="KW-0804">Transcription</keyword>
<keyword evidence="2" id="KW-0805">Transcription regulation</keyword>
<dbReference type="InterPro" id="IPR036879">
    <property type="entry name" value="TF_MADSbox_sf"/>
</dbReference>
<dbReference type="GO" id="GO:0045944">
    <property type="term" value="P:positive regulation of transcription by RNA polymerase II"/>
    <property type="evidence" value="ECO:0007669"/>
    <property type="project" value="InterPro"/>
</dbReference>
<evidence type="ECO:0000259" key="6">
    <source>
        <dbReference type="PROSITE" id="PS50066"/>
    </source>
</evidence>
<dbReference type="PROSITE" id="PS50066">
    <property type="entry name" value="MADS_BOX_2"/>
    <property type="match status" value="1"/>
</dbReference>
<evidence type="ECO:0000256" key="5">
    <source>
        <dbReference type="ARBA" id="ARBA00023242"/>
    </source>
</evidence>
<dbReference type="EMBL" id="ASHM01049674">
    <property type="protein sequence ID" value="PNX85818.1"/>
    <property type="molecule type" value="Genomic_DNA"/>
</dbReference>
<dbReference type="PANTHER" id="PTHR11945:SF818">
    <property type="entry name" value="AGAMOUS-LIKE MADS-BOX PROTEIN AGL62"/>
    <property type="match status" value="1"/>
</dbReference>
<dbReference type="FunFam" id="3.40.1810.10:FF:000006">
    <property type="entry name" value="Agamous-like MADS-box protein AGL62"/>
    <property type="match status" value="1"/>
</dbReference>
<dbReference type="GO" id="GO:0046983">
    <property type="term" value="F:protein dimerization activity"/>
    <property type="evidence" value="ECO:0007669"/>
    <property type="project" value="InterPro"/>
</dbReference>
<evidence type="ECO:0000256" key="2">
    <source>
        <dbReference type="ARBA" id="ARBA00023015"/>
    </source>
</evidence>
<accession>A0A2K3M4V8</accession>
<organism evidence="7 8">
    <name type="scientific">Trifolium pratense</name>
    <name type="common">Red clover</name>
    <dbReference type="NCBI Taxonomy" id="57577"/>
    <lineage>
        <taxon>Eukaryota</taxon>
        <taxon>Viridiplantae</taxon>
        <taxon>Streptophyta</taxon>
        <taxon>Embryophyta</taxon>
        <taxon>Tracheophyta</taxon>
        <taxon>Spermatophyta</taxon>
        <taxon>Magnoliopsida</taxon>
        <taxon>eudicotyledons</taxon>
        <taxon>Gunneridae</taxon>
        <taxon>Pentapetalae</taxon>
        <taxon>rosids</taxon>
        <taxon>fabids</taxon>
        <taxon>Fabales</taxon>
        <taxon>Fabaceae</taxon>
        <taxon>Papilionoideae</taxon>
        <taxon>50 kb inversion clade</taxon>
        <taxon>NPAAA clade</taxon>
        <taxon>Hologalegina</taxon>
        <taxon>IRL clade</taxon>
        <taxon>Trifolieae</taxon>
        <taxon>Trifolium</taxon>
    </lineage>
</organism>
<dbReference type="Gene3D" id="3.40.1810.10">
    <property type="entry name" value="Transcription factor, MADS-box"/>
    <property type="match status" value="1"/>
</dbReference>
<proteinExistence type="predicted"/>
<reference evidence="7 8" key="2">
    <citation type="journal article" date="2017" name="Front. Plant Sci.">
        <title>Gene Classification and Mining of Molecular Markers Useful in Red Clover (Trifolium pratense) Breeding.</title>
        <authorList>
            <person name="Istvanek J."/>
            <person name="Dluhosova J."/>
            <person name="Dluhos P."/>
            <person name="Patkova L."/>
            <person name="Nedelnik J."/>
            <person name="Repkova J."/>
        </authorList>
    </citation>
    <scope>NUCLEOTIDE SEQUENCE [LARGE SCALE GENOMIC DNA]</scope>
    <source>
        <strain evidence="8">cv. Tatra</strain>
        <tissue evidence="7">Young leaves</tissue>
    </source>
</reference>
<dbReference type="Proteomes" id="UP000236291">
    <property type="component" value="Unassembled WGS sequence"/>
</dbReference>
<dbReference type="PRINTS" id="PR00404">
    <property type="entry name" value="MADSDOMAIN"/>
</dbReference>
<feature type="domain" description="MADS-box" evidence="6">
    <location>
        <begin position="8"/>
        <end position="68"/>
    </location>
</feature>
<dbReference type="Gramene" id="Tp57577_TGAC_v2_mRNA9359">
    <property type="protein sequence ID" value="Tp57577_TGAC_v2_mRNA9359"/>
    <property type="gene ID" value="Tp57577_TGAC_v2_gene9054"/>
</dbReference>
<dbReference type="InterPro" id="IPR002100">
    <property type="entry name" value="TF_MADSbox"/>
</dbReference>
<dbReference type="AlphaFoldDB" id="A0A2K3M4V8"/>
<evidence type="ECO:0000256" key="4">
    <source>
        <dbReference type="ARBA" id="ARBA00023163"/>
    </source>
</evidence>
<comment type="caution">
    <text evidence="7">The sequence shown here is derived from an EMBL/GenBank/DDBJ whole genome shotgun (WGS) entry which is preliminary data.</text>
</comment>
<evidence type="ECO:0000256" key="1">
    <source>
        <dbReference type="ARBA" id="ARBA00004123"/>
    </source>
</evidence>
<evidence type="ECO:0000313" key="7">
    <source>
        <dbReference type="EMBL" id="PNX85818.1"/>
    </source>
</evidence>
<dbReference type="InterPro" id="IPR033896">
    <property type="entry name" value="MEF2-like_N"/>
</dbReference>
<comment type="subcellular location">
    <subcellularLocation>
        <location evidence="1">Nucleus</location>
    </subcellularLocation>
</comment>
<reference evidence="7 8" key="1">
    <citation type="journal article" date="2014" name="Am. J. Bot.">
        <title>Genome assembly and annotation for red clover (Trifolium pratense; Fabaceae).</title>
        <authorList>
            <person name="Istvanek J."/>
            <person name="Jaros M."/>
            <person name="Krenek A."/>
            <person name="Repkova J."/>
        </authorList>
    </citation>
    <scope>NUCLEOTIDE SEQUENCE [LARGE SCALE GENOMIC DNA]</scope>
    <source>
        <strain evidence="8">cv. Tatra</strain>
        <tissue evidence="7">Young leaves</tissue>
    </source>
</reference>
<dbReference type="PANTHER" id="PTHR11945">
    <property type="entry name" value="MADS BOX PROTEIN"/>
    <property type="match status" value="1"/>
</dbReference>
<dbReference type="OrthoDB" id="1933443at2759"/>
<protein>
    <submittedName>
        <fullName evidence="7">Agamous-like mads-box protein agl62-like</fullName>
    </submittedName>
</protein>
<dbReference type="GO" id="GO:0000981">
    <property type="term" value="F:DNA-binding transcription factor activity, RNA polymerase II-specific"/>
    <property type="evidence" value="ECO:0007669"/>
    <property type="project" value="TreeGrafter"/>
</dbReference>
<evidence type="ECO:0000313" key="8">
    <source>
        <dbReference type="Proteomes" id="UP000236291"/>
    </source>
</evidence>
<keyword evidence="3" id="KW-0238">DNA-binding</keyword>